<dbReference type="Proteomes" id="UP000245383">
    <property type="component" value="Unassembled WGS sequence"/>
</dbReference>
<dbReference type="SUPFAM" id="SSF111347">
    <property type="entry name" value="Rap/Ran-GAP"/>
    <property type="match status" value="1"/>
</dbReference>
<gene>
    <name evidence="4" type="ORF">BB561_002481</name>
</gene>
<dbReference type="InterPro" id="IPR027107">
    <property type="entry name" value="Tuberin/Ral-act_asu"/>
</dbReference>
<evidence type="ECO:0000313" key="5">
    <source>
        <dbReference type="Proteomes" id="UP000245383"/>
    </source>
</evidence>
<evidence type="ECO:0000259" key="3">
    <source>
        <dbReference type="PROSITE" id="PS50085"/>
    </source>
</evidence>
<evidence type="ECO:0000313" key="4">
    <source>
        <dbReference type="EMBL" id="PVU94548.1"/>
    </source>
</evidence>
<organism evidence="4 5">
    <name type="scientific">Smittium simulii</name>
    <dbReference type="NCBI Taxonomy" id="133385"/>
    <lineage>
        <taxon>Eukaryota</taxon>
        <taxon>Fungi</taxon>
        <taxon>Fungi incertae sedis</taxon>
        <taxon>Zoopagomycota</taxon>
        <taxon>Kickxellomycotina</taxon>
        <taxon>Harpellomycetes</taxon>
        <taxon>Harpellales</taxon>
        <taxon>Legeriomycetaceae</taxon>
        <taxon>Smittium</taxon>
    </lineage>
</organism>
<feature type="compositionally biased region" description="Polar residues" evidence="2">
    <location>
        <begin position="878"/>
        <end position="916"/>
    </location>
</feature>
<dbReference type="InterPro" id="IPR000331">
    <property type="entry name" value="Rap/Ran_GAP_dom"/>
</dbReference>
<dbReference type="GO" id="GO:0005096">
    <property type="term" value="F:GTPase activator activity"/>
    <property type="evidence" value="ECO:0007669"/>
    <property type="project" value="UniProtKB-KW"/>
</dbReference>
<keyword evidence="5" id="KW-1185">Reference proteome</keyword>
<feature type="domain" description="Rap-GAP" evidence="3">
    <location>
        <begin position="1834"/>
        <end position="2049"/>
    </location>
</feature>
<dbReference type="GO" id="GO:0005634">
    <property type="term" value="C:nucleus"/>
    <property type="evidence" value="ECO:0007669"/>
    <property type="project" value="InterPro"/>
</dbReference>
<dbReference type="PANTHER" id="PTHR10063:SF11">
    <property type="entry name" value="RHO GTPASE-ACTIVATING PROTEIN CG5521-RELATED"/>
    <property type="match status" value="1"/>
</dbReference>
<sequence length="2177" mass="248537">MPKNNTELENAPTELSTHSFPTAYTSLLQDVTFTEAAASCCYLSNLPPLLLEYPTEPFINKINEMCKGKKSTPQNWFHLKTKNSSRISYLLNHLSSLSDNQLLYVVVYHHEVIFDIAFKAISKIVLNVQNSSNIYVFSLTDIIKSFLEATEIIKSLFFFVPKKFSDGWKQLEVISILSTILDHGNNPEFRIYGFRLLLLYMNSLMGKFTETIVDLFKNSIILQSFVEEDLFKSIFSTDQIIDSLHSTPESVNYEFKQSSIKSNLLQSKSIYPINNISTDYYMSLQSITSTRMVQEFFHNVLFMSNFVLDEHNCSELDDITRYFSGPDINLLYTPSNDSINLPFKLSKNSKSSSVYDKVSVYLMNSEDADISLNSTIGLFITNYVLYFIQSKEVTQGLGGVPIPLMKTITSFLLKYVAYNGKLLNNITGYINNPQSGNNLNVFSPYPSKANDFVYSEKMRRYQQYIWLESNKSLSIFTESVIFGVLRIDKSIICSSGYNPATTENIYQDITDTQVAALNIFRIFMEMDTSKRPAQLVKPIESGSVPKWVSLMLKYLTPTLNIMQATASSKEPYNFSKFTVFYLSVLVFRSIFSLPTSEMPIEIKDNILSSLFEVLEVMLNRPIMHGETPTDPYCLAAQAIMLLFEFIVEAWLLTIIDKSKYWVKFEKIFFIESGWTTRYHVWANVLQSLTITMGTKMYDIDDLELLQDYMFSGQRTKGGNRGLIRKIEAIQRNHYVAIKHGNRIENPFLPQTPFIITSKCSLIASQIVLDYLNKKRKLRDNDFNYVLNTIKNNTSELDISEFLHSADPNNAQALEKKDTNSGVLDLDKNINIIETGLQTDNHYSLDSYISVISIPPHKYSAIEPSILQSKLKEREKKNNNGVKNYSSIFKTQSVPYQPNPNDYNGSKNQYGLSNDNSPITEPNKHDSIYSISNISSNIEINKLTKTYSTDNIYNSDYLATKINTVKHKKNHRDVSLRSGFLSSNSLSLSAFESKNSIFSLKLNMNIKDKFKNMLIRKKSLSALNSLATKLKFVKRKTELMRFDGSETLETFRDKETLRQLEHSVNIIEDRFNEWILIKTPFIKPFDLNTDLPWSQISITTQIDEIWQKWWQLVEKPLNIRNFEAKKIVTMGLSRAWDIKLVLIDRQTATGISSKTDKKLAFAHWLFELCKGPKDSDDCSIIAIRAISRVFCRSFSPNYSIPPMYQALFYRLLLESLSGKALEFGYGQRLLEVTLTECNRIFALDVPGCFMVVKSLVTCLQRIFSIDFAFQLKDDAINGAVILLISCITVLFSSNPSAFDNIKISPIVTYNLNSESVVEWMPFDLQKKIEQLCFLMLKLSGEHNQILKNVSNKIHTKINCNLVGSLSIIVMMNRSSREGITENAINIILANLFETNKQYVFVAMDSLRVFISYNSTKKIVDLLGLELIFLICKTLAYSCYEQLDRFIDTGDSHFTRMFSDMLNLLMSYIILVPSVISGQGSTINFAKHKKFSKFLFNDLLQVKVNDLFKQFRPLSLHKYNHSLIMSVSSPKKKSLNPTNIKTRLEKAVFVESSEYTGIKKPYSLQDSSVALKWIKQCVLVFSFQLMHHYNNYVPIQEFERYLNDSNSAGDDLENISNGDELMFFGYGNSIISVIKPAGKTQLKLTVRSTVGKYTGYIQSTLEGESLKQAIKIQPTTLTNKEVANFLKSNSDFSLKKFIVDQKNLEDEEISKVFDQENTDDKEFDLPKVRFINSYDVDWVNYKTLPTNEFGSENEKIERLVSNTKDFVFSYKNKEENALLKLPNVNSELIKETINNKNPVFRELRLFLHHFGLFDWTKNEPTPFKLLLPSNTLFKDLSLLDKLTSKESIKVAICYVAPNQTTESEILSNSIESTSLAYREFVRSLGWPVELKNFGGYTGKLNTNGSDGKIAPFYVTNSLELVFHDSTEMPTDKADPKQLKKKRHIGNDYVHIIWNENFCDYRPETITGDFGNAQIHIRPLLSNLGNYGVSFFVDQRIDSIGPLVENMIIGPDILGHVVRSWVISAHRQTLWMRSPAFYSPPLVRIDNITQIISKNIAPDWAESSSPGSFLINPGNVSTNSQHSSYMILDKHKTSKLNSLKSISTPLSNDISDTADITDKIKIESNNNTPQALPNTKSPESISSEQNSNNNGSIKNTDSDNTNTQTRKKNISLGYFNNDDD</sequence>
<feature type="compositionally biased region" description="Polar residues" evidence="2">
    <location>
        <begin position="2120"/>
        <end position="2133"/>
    </location>
</feature>
<dbReference type="PANTHER" id="PTHR10063">
    <property type="entry name" value="TUBERIN"/>
    <property type="match status" value="1"/>
</dbReference>
<feature type="region of interest" description="Disordered" evidence="2">
    <location>
        <begin position="2118"/>
        <end position="2177"/>
    </location>
</feature>
<accession>A0A2T9YQB2</accession>
<dbReference type="GO" id="GO:0005737">
    <property type="term" value="C:cytoplasm"/>
    <property type="evidence" value="ECO:0007669"/>
    <property type="project" value="TreeGrafter"/>
</dbReference>
<protein>
    <recommendedName>
        <fullName evidence="3">Rap-GAP domain-containing protein</fullName>
    </recommendedName>
</protein>
<dbReference type="GO" id="GO:0051056">
    <property type="term" value="P:regulation of small GTPase mediated signal transduction"/>
    <property type="evidence" value="ECO:0007669"/>
    <property type="project" value="InterPro"/>
</dbReference>
<dbReference type="PROSITE" id="PS50085">
    <property type="entry name" value="RAPGAP"/>
    <property type="match status" value="1"/>
</dbReference>
<dbReference type="Gene3D" id="3.40.50.11210">
    <property type="entry name" value="Rap/Ran-GAP"/>
    <property type="match status" value="1"/>
</dbReference>
<evidence type="ECO:0000256" key="1">
    <source>
        <dbReference type="ARBA" id="ARBA00022468"/>
    </source>
</evidence>
<feature type="compositionally biased region" description="Polar residues" evidence="2">
    <location>
        <begin position="2151"/>
        <end position="2161"/>
    </location>
</feature>
<dbReference type="FunFam" id="3.40.50.11210:FF:000001">
    <property type="entry name" value="Ral GTPase-activating protein subunit alpha-1 isoform 1"/>
    <property type="match status" value="1"/>
</dbReference>
<dbReference type="Pfam" id="PF02145">
    <property type="entry name" value="Rap_GAP"/>
    <property type="match status" value="1"/>
</dbReference>
<dbReference type="EMBL" id="MBFR01000086">
    <property type="protein sequence ID" value="PVU94548.1"/>
    <property type="molecule type" value="Genomic_DNA"/>
</dbReference>
<feature type="region of interest" description="Disordered" evidence="2">
    <location>
        <begin position="876"/>
        <end position="916"/>
    </location>
</feature>
<feature type="compositionally biased region" description="Low complexity" evidence="2">
    <location>
        <begin position="2134"/>
        <end position="2150"/>
    </location>
</feature>
<keyword evidence="1" id="KW-0343">GTPase activation</keyword>
<dbReference type="STRING" id="133385.A0A2T9YQB2"/>
<dbReference type="InterPro" id="IPR035974">
    <property type="entry name" value="Rap/Ran-GAP_sf"/>
</dbReference>
<dbReference type="OrthoDB" id="19311at2759"/>
<evidence type="ECO:0000256" key="2">
    <source>
        <dbReference type="SAM" id="MobiDB-lite"/>
    </source>
</evidence>
<reference evidence="4 5" key="1">
    <citation type="journal article" date="2018" name="MBio">
        <title>Comparative Genomics Reveals the Core Gene Toolbox for the Fungus-Insect Symbiosis.</title>
        <authorList>
            <person name="Wang Y."/>
            <person name="Stata M."/>
            <person name="Wang W."/>
            <person name="Stajich J.E."/>
            <person name="White M.M."/>
            <person name="Moncalvo J.M."/>
        </authorList>
    </citation>
    <scope>NUCLEOTIDE SEQUENCE [LARGE SCALE GENOMIC DNA]</scope>
    <source>
        <strain evidence="4 5">SWE-8-4</strain>
    </source>
</reference>
<proteinExistence type="predicted"/>
<name>A0A2T9YQB2_9FUNG</name>
<comment type="caution">
    <text evidence="4">The sequence shown here is derived from an EMBL/GenBank/DDBJ whole genome shotgun (WGS) entry which is preliminary data.</text>
</comment>